<evidence type="ECO:0000256" key="8">
    <source>
        <dbReference type="RuleBase" id="RU363032"/>
    </source>
</evidence>
<feature type="domain" description="ABC transmembrane type-1" evidence="9">
    <location>
        <begin position="108"/>
        <end position="309"/>
    </location>
</feature>
<evidence type="ECO:0000256" key="2">
    <source>
        <dbReference type="ARBA" id="ARBA00022448"/>
    </source>
</evidence>
<dbReference type="PROSITE" id="PS50928">
    <property type="entry name" value="ABC_TM1"/>
    <property type="match status" value="1"/>
</dbReference>
<dbReference type="GO" id="GO:0071916">
    <property type="term" value="F:dipeptide transmembrane transporter activity"/>
    <property type="evidence" value="ECO:0007669"/>
    <property type="project" value="TreeGrafter"/>
</dbReference>
<evidence type="ECO:0000256" key="3">
    <source>
        <dbReference type="ARBA" id="ARBA00022475"/>
    </source>
</evidence>
<feature type="transmembrane region" description="Helical" evidence="8">
    <location>
        <begin position="112"/>
        <end position="134"/>
    </location>
</feature>
<keyword evidence="3" id="KW-1003">Cell membrane</keyword>
<evidence type="ECO:0000313" key="10">
    <source>
        <dbReference type="EMBL" id="BBQ30263.1"/>
    </source>
</evidence>
<evidence type="ECO:0000256" key="4">
    <source>
        <dbReference type="ARBA" id="ARBA00022692"/>
    </source>
</evidence>
<dbReference type="AlphaFoldDB" id="A0A3G9IQ71"/>
<dbReference type="InterPro" id="IPR035906">
    <property type="entry name" value="MetI-like_sf"/>
</dbReference>
<feature type="transmembrane region" description="Helical" evidence="8">
    <location>
        <begin position="186"/>
        <end position="205"/>
    </location>
</feature>
<feature type="transmembrane region" description="Helical" evidence="8">
    <location>
        <begin position="291"/>
        <end position="312"/>
    </location>
</feature>
<dbReference type="Pfam" id="PF00528">
    <property type="entry name" value="BPD_transp_1"/>
    <property type="match status" value="1"/>
</dbReference>
<feature type="transmembrane region" description="Helical" evidence="8">
    <location>
        <begin position="154"/>
        <end position="174"/>
    </location>
</feature>
<comment type="subcellular location">
    <subcellularLocation>
        <location evidence="1 8">Cell membrane</location>
        <topology evidence="1 8">Multi-pass membrane protein</topology>
    </subcellularLocation>
</comment>
<dbReference type="CDD" id="cd06261">
    <property type="entry name" value="TM_PBP2"/>
    <property type="match status" value="1"/>
</dbReference>
<dbReference type="EMBL" id="CP110176">
    <property type="protein sequence ID" value="UZC87065.1"/>
    <property type="molecule type" value="Genomic_DNA"/>
</dbReference>
<keyword evidence="2 8" id="KW-0813">Transport</keyword>
<feature type="transmembrane region" description="Helical" evidence="8">
    <location>
        <begin position="245"/>
        <end position="271"/>
    </location>
</feature>
<dbReference type="GO" id="GO:0005886">
    <property type="term" value="C:plasma membrane"/>
    <property type="evidence" value="ECO:0007669"/>
    <property type="project" value="UniProtKB-SubCell"/>
</dbReference>
<evidence type="ECO:0000256" key="1">
    <source>
        <dbReference type="ARBA" id="ARBA00004651"/>
    </source>
</evidence>
<dbReference type="Proteomes" id="UP000515756">
    <property type="component" value="Chromosome"/>
</dbReference>
<evidence type="ECO:0000256" key="7">
    <source>
        <dbReference type="ARBA" id="ARBA00024202"/>
    </source>
</evidence>
<evidence type="ECO:0000313" key="12">
    <source>
        <dbReference type="Proteomes" id="UP000515756"/>
    </source>
</evidence>
<reference evidence="10 12" key="1">
    <citation type="submission" date="2019-12" db="EMBL/GenBank/DDBJ databases">
        <title>complete genome sequences of Aeromonas caviae str. WP2-W18-ESBL-01 isolated from wastewater treatment plant effluent.</title>
        <authorList>
            <person name="Sekizuka T."/>
            <person name="Itokawa K."/>
            <person name="Yatsu K."/>
            <person name="Inamine Y."/>
            <person name="Kuroda M."/>
        </authorList>
    </citation>
    <scope>NUCLEOTIDE SEQUENCE [LARGE SCALE GENOMIC DNA]</scope>
    <source>
        <strain evidence="10 12">WP2-W18-ESBL-01</strain>
    </source>
</reference>
<reference evidence="11" key="2">
    <citation type="submission" date="2023-04" db="EMBL/GenBank/DDBJ databases">
        <title>Whole Genome Sequence of Multi-drug resistant Aeromonas caviae as a gut pathogen in newborn.</title>
        <authorList>
            <person name="Jadhav S.V."/>
            <person name="Saroj S.D."/>
            <person name="Saha U.B."/>
            <person name="Sen S."/>
            <person name="Kher A."/>
        </authorList>
    </citation>
    <scope>NUCLEOTIDE SEQUENCE</scope>
    <source>
        <strain evidence="11">SVJ23</strain>
    </source>
</reference>
<evidence type="ECO:0000313" key="11">
    <source>
        <dbReference type="EMBL" id="UZC87065.1"/>
    </source>
</evidence>
<feature type="transmembrane region" description="Helical" evidence="8">
    <location>
        <begin position="17"/>
        <end position="35"/>
    </location>
</feature>
<evidence type="ECO:0000313" key="13">
    <source>
        <dbReference type="Proteomes" id="UP001163285"/>
    </source>
</evidence>
<accession>A0A3G9IQ71</accession>
<organism evidence="11 13">
    <name type="scientific">Aeromonas caviae</name>
    <name type="common">Aeromonas punctata</name>
    <dbReference type="NCBI Taxonomy" id="648"/>
    <lineage>
        <taxon>Bacteria</taxon>
        <taxon>Pseudomonadati</taxon>
        <taxon>Pseudomonadota</taxon>
        <taxon>Gammaproteobacteria</taxon>
        <taxon>Aeromonadales</taxon>
        <taxon>Aeromonadaceae</taxon>
        <taxon>Aeromonas</taxon>
    </lineage>
</organism>
<dbReference type="InterPro" id="IPR000515">
    <property type="entry name" value="MetI-like"/>
</dbReference>
<keyword evidence="4 8" id="KW-0812">Transmembrane</keyword>
<keyword evidence="5 8" id="KW-1133">Transmembrane helix</keyword>
<evidence type="ECO:0000256" key="5">
    <source>
        <dbReference type="ARBA" id="ARBA00022989"/>
    </source>
</evidence>
<comment type="similarity">
    <text evidence="7">Belongs to the binding-protein-dependent transport system permease family. OppBC subfamily.</text>
</comment>
<protein>
    <submittedName>
        <fullName evidence="11">ABC transporter permease</fullName>
    </submittedName>
</protein>
<dbReference type="Proteomes" id="UP001163285">
    <property type="component" value="Chromosome"/>
</dbReference>
<gene>
    <name evidence="11" type="ORF">OJY61_03690</name>
    <name evidence="10" type="ORF">WP2W18E01_18450</name>
</gene>
<dbReference type="SUPFAM" id="SSF161098">
    <property type="entry name" value="MetI-like"/>
    <property type="match status" value="1"/>
</dbReference>
<sequence length="320" mass="33646">MTATPLSRVMGILGQRLVQALVVALLVAGLCFLMVQSLPGDIAFRIAAGRYGYDYVTAEAANAVRSELGLAGSALARFGDWLWALLQGDLGSSLVTGAPVAADVGHHLGATLTLASASVVLALVVALPLGSLSALRPGGWCDRLTLGWSVLMRALPPFLLGLVLMVMLSVELGWVSAAGHGEGSNLLLPALTLGLGLSGVLSRVVRESVLTVVQSGYYRFALTKGLSPARVFWRHGLRNTGVSIIAYTSVQLVLLIEGVVVVESLFAWPGIGHALVHAIFWRDIPMVQGTVLVLAVLFVLLNTLTDLLCLAIDPRGPKES</sequence>
<dbReference type="PANTHER" id="PTHR43163:SF6">
    <property type="entry name" value="DIPEPTIDE TRANSPORT SYSTEM PERMEASE PROTEIN DPPB-RELATED"/>
    <property type="match status" value="1"/>
</dbReference>
<dbReference type="EMBL" id="AP021927">
    <property type="protein sequence ID" value="BBQ30263.1"/>
    <property type="molecule type" value="Genomic_DNA"/>
</dbReference>
<evidence type="ECO:0000256" key="6">
    <source>
        <dbReference type="ARBA" id="ARBA00023136"/>
    </source>
</evidence>
<dbReference type="PANTHER" id="PTHR43163">
    <property type="entry name" value="DIPEPTIDE TRANSPORT SYSTEM PERMEASE PROTEIN DPPB-RELATED"/>
    <property type="match status" value="1"/>
</dbReference>
<dbReference type="RefSeq" id="WP_029314710.1">
    <property type="nucleotide sequence ID" value="NZ_AP019195.1"/>
</dbReference>
<name>A0A3G9IQ71_AERCA</name>
<dbReference type="Gene3D" id="1.10.3720.10">
    <property type="entry name" value="MetI-like"/>
    <property type="match status" value="1"/>
</dbReference>
<evidence type="ECO:0000259" key="9">
    <source>
        <dbReference type="PROSITE" id="PS50928"/>
    </source>
</evidence>
<proteinExistence type="inferred from homology"/>
<keyword evidence="6 8" id="KW-0472">Membrane</keyword>